<evidence type="ECO:0000256" key="10">
    <source>
        <dbReference type="HAMAP-Rule" id="MF_01470"/>
    </source>
</evidence>
<feature type="binding site" evidence="10">
    <location>
        <position position="249"/>
    </location>
    <ligand>
        <name>Mn(2+)</name>
        <dbReference type="ChEBI" id="CHEBI:29035"/>
    </ligand>
</feature>
<dbReference type="Pfam" id="PF01867">
    <property type="entry name" value="Cas_Cas1"/>
    <property type="match status" value="1"/>
</dbReference>
<reference evidence="11 12" key="1">
    <citation type="submission" date="2013-08" db="EMBL/GenBank/DDBJ databases">
        <authorList>
            <person name="Weinstock G."/>
            <person name="Sodergren E."/>
            <person name="Wylie T."/>
            <person name="Fulton L."/>
            <person name="Fulton R."/>
            <person name="Fronick C."/>
            <person name="O'Laughlin M."/>
            <person name="Godfrey J."/>
            <person name="Miner T."/>
            <person name="Herter B."/>
            <person name="Appelbaum E."/>
            <person name="Cordes M."/>
            <person name="Lek S."/>
            <person name="Wollam A."/>
            <person name="Pepin K.H."/>
            <person name="Palsikar V.B."/>
            <person name="Mitreva M."/>
            <person name="Wilson R.K."/>
        </authorList>
    </citation>
    <scope>NUCLEOTIDE SEQUENCE [LARGE SCALE GENOMIC DNA]</scope>
    <source>
        <strain evidence="11 12">ATCC 700332</strain>
    </source>
</reference>
<comment type="subunit">
    <text evidence="9 10">Homodimer, forms a heterotetramer with a Cas2 homodimer.</text>
</comment>
<dbReference type="Gene3D" id="3.100.10.20">
    <property type="entry name" value="CRISPR-associated endonuclease Cas1, N-terminal domain"/>
    <property type="match status" value="1"/>
</dbReference>
<keyword evidence="3 10" id="KW-0255">Endonuclease</keyword>
<feature type="binding site" evidence="10">
    <location>
        <position position="234"/>
    </location>
    <ligand>
        <name>Mn(2+)</name>
        <dbReference type="ChEBI" id="CHEBI:29035"/>
    </ligand>
</feature>
<evidence type="ECO:0000256" key="6">
    <source>
        <dbReference type="ARBA" id="ARBA00023118"/>
    </source>
</evidence>
<keyword evidence="1 10" id="KW-0540">Nuclease</keyword>
<gene>
    <name evidence="10" type="primary">cas1</name>
    <name evidence="11" type="ORF">HMPREF9193_01145</name>
</gene>
<organism evidence="11 12">
    <name type="scientific">Treponema lecithinolyticum ATCC 700332</name>
    <dbReference type="NCBI Taxonomy" id="1321815"/>
    <lineage>
        <taxon>Bacteria</taxon>
        <taxon>Pseudomonadati</taxon>
        <taxon>Spirochaetota</taxon>
        <taxon>Spirochaetia</taxon>
        <taxon>Spirochaetales</taxon>
        <taxon>Treponemataceae</taxon>
        <taxon>Treponema</taxon>
    </lineage>
</organism>
<dbReference type="Proteomes" id="UP000016649">
    <property type="component" value="Unassembled WGS sequence"/>
</dbReference>
<feature type="binding site" evidence="10">
    <location>
        <position position="166"/>
    </location>
    <ligand>
        <name>Mn(2+)</name>
        <dbReference type="ChEBI" id="CHEBI:29035"/>
    </ligand>
</feature>
<comment type="caution">
    <text evidence="11">The sequence shown here is derived from an EMBL/GenBank/DDBJ whole genome shotgun (WGS) entry which is preliminary data.</text>
</comment>
<dbReference type="EMBL" id="AWVH01000030">
    <property type="protein sequence ID" value="ERJ93145.1"/>
    <property type="molecule type" value="Genomic_DNA"/>
</dbReference>
<evidence type="ECO:0000256" key="1">
    <source>
        <dbReference type="ARBA" id="ARBA00022722"/>
    </source>
</evidence>
<dbReference type="Gene3D" id="1.20.120.920">
    <property type="entry name" value="CRISPR-associated endonuclease Cas1, C-terminal domain"/>
    <property type="match status" value="1"/>
</dbReference>
<dbReference type="InterPro" id="IPR042211">
    <property type="entry name" value="CRISPR-assoc_Cas1_N"/>
</dbReference>
<evidence type="ECO:0000256" key="7">
    <source>
        <dbReference type="ARBA" id="ARBA00023125"/>
    </source>
</evidence>
<accession>A0ABN0NYW9</accession>
<evidence type="ECO:0000256" key="2">
    <source>
        <dbReference type="ARBA" id="ARBA00022723"/>
    </source>
</evidence>
<dbReference type="InterPro" id="IPR042206">
    <property type="entry name" value="CRISPR-assoc_Cas1_C"/>
</dbReference>
<keyword evidence="4 10" id="KW-0378">Hydrolase</keyword>
<comment type="cofactor">
    <cofactor evidence="10">
        <name>Mg(2+)</name>
        <dbReference type="ChEBI" id="CHEBI:18420"/>
    </cofactor>
    <cofactor evidence="10">
        <name>Mn(2+)</name>
        <dbReference type="ChEBI" id="CHEBI:29035"/>
    </cofactor>
</comment>
<dbReference type="NCBIfam" id="TIGR03640">
    <property type="entry name" value="cas1_DVULG"/>
    <property type="match status" value="1"/>
</dbReference>
<dbReference type="CDD" id="cd09721">
    <property type="entry name" value="Cas1_I-C"/>
    <property type="match status" value="1"/>
</dbReference>
<keyword evidence="6 10" id="KW-0051">Antiviral defense</keyword>
<keyword evidence="5 10" id="KW-0460">Magnesium</keyword>
<dbReference type="RefSeq" id="WP_021687356.1">
    <property type="nucleotide sequence ID" value="NZ_KI260566.1"/>
</dbReference>
<keyword evidence="12" id="KW-1185">Reference proteome</keyword>
<evidence type="ECO:0000256" key="5">
    <source>
        <dbReference type="ARBA" id="ARBA00022842"/>
    </source>
</evidence>
<keyword evidence="8 10" id="KW-0464">Manganese</keyword>
<evidence type="ECO:0000256" key="3">
    <source>
        <dbReference type="ARBA" id="ARBA00022759"/>
    </source>
</evidence>
<evidence type="ECO:0000313" key="11">
    <source>
        <dbReference type="EMBL" id="ERJ93145.1"/>
    </source>
</evidence>
<dbReference type="InterPro" id="IPR002729">
    <property type="entry name" value="CRISPR-assoc_Cas1"/>
</dbReference>
<protein>
    <recommendedName>
        <fullName evidence="10">CRISPR-associated endonuclease Cas1</fullName>
        <ecNumber evidence="10">3.1.-.-</ecNumber>
    </recommendedName>
</protein>
<dbReference type="EC" id="3.1.-.-" evidence="10"/>
<dbReference type="GO" id="GO:0004519">
    <property type="term" value="F:endonuclease activity"/>
    <property type="evidence" value="ECO:0007669"/>
    <property type="project" value="UniProtKB-KW"/>
</dbReference>
<evidence type="ECO:0000256" key="8">
    <source>
        <dbReference type="ARBA" id="ARBA00023211"/>
    </source>
</evidence>
<proteinExistence type="inferred from homology"/>
<dbReference type="NCBIfam" id="TIGR00287">
    <property type="entry name" value="cas1"/>
    <property type="match status" value="1"/>
</dbReference>
<dbReference type="InterPro" id="IPR050646">
    <property type="entry name" value="Cas1"/>
</dbReference>
<evidence type="ECO:0000313" key="12">
    <source>
        <dbReference type="Proteomes" id="UP000016649"/>
    </source>
</evidence>
<comment type="function">
    <text evidence="10">CRISPR (clustered regularly interspaced short palindromic repeat), is an adaptive immune system that provides protection against mobile genetic elements (viruses, transposable elements and conjugative plasmids). CRISPR clusters contain spacers, sequences complementary to antecedent mobile elements, and target invading nucleic acids. CRISPR clusters are transcribed and processed into CRISPR RNA (crRNA). Acts as a dsDNA endonuclease. Involved in the integration of spacer DNA into the CRISPR cassette.</text>
</comment>
<dbReference type="PANTHER" id="PTHR34353:SF2">
    <property type="entry name" value="CRISPR-ASSOCIATED ENDONUCLEASE CAS1 1"/>
    <property type="match status" value="1"/>
</dbReference>
<keyword evidence="2 10" id="KW-0479">Metal-binding</keyword>
<sequence length="343" mass="38785">MQRFLNTLYITTQKTYLHKKGEAVEVVADHKVLALIPFITLDSIICFGNVFVSPFLLGAAPKYNITISFLTQTGKFLARVQGPVAGNVLLRKEQYRISDDKEKSAALAKYFIIGKLANQKTVLQRSVRDHGEKIDAKRIQDAVALLGSNIDKAEKECDLDVLRGIEGDASKAYFSVFDELIVSQKDGFKFEGRNRRPPLDAVNAMLSYVYTLLYHDMISALECVGLDPAVGFMHRDRPGRLSLALDLAEEFRSFFADRLVLSLINRNEVTPEQFEKTASGAVNMDEAARKTVITAYQKKKETVIQHPYVEKRMHLAILFHTQARLLARHIRGDIDGYPVYLWK</sequence>
<dbReference type="InterPro" id="IPR019856">
    <property type="entry name" value="CRISPR-assoc_Cas1_DVULG"/>
</dbReference>
<keyword evidence="7 10" id="KW-0238">DNA-binding</keyword>
<name>A0ABN0NYW9_TRELE</name>
<comment type="similarity">
    <text evidence="10">Belongs to the CRISPR-associated endonuclease Cas1 family.</text>
</comment>
<evidence type="ECO:0000256" key="9">
    <source>
        <dbReference type="ARBA" id="ARBA00038592"/>
    </source>
</evidence>
<evidence type="ECO:0000256" key="4">
    <source>
        <dbReference type="ARBA" id="ARBA00022801"/>
    </source>
</evidence>
<dbReference type="PANTHER" id="PTHR34353">
    <property type="entry name" value="CRISPR-ASSOCIATED ENDONUCLEASE CAS1 1"/>
    <property type="match status" value="1"/>
</dbReference>
<dbReference type="HAMAP" id="MF_01470">
    <property type="entry name" value="Cas1"/>
    <property type="match status" value="1"/>
</dbReference>